<dbReference type="EMBL" id="AP022345">
    <property type="protein sequence ID" value="BBU68365.1"/>
    <property type="molecule type" value="Genomic_DNA"/>
</dbReference>
<dbReference type="NCBIfam" id="NF003807">
    <property type="entry name" value="PRK05395.1-4"/>
    <property type="match status" value="1"/>
</dbReference>
<evidence type="ECO:0000256" key="6">
    <source>
        <dbReference type="ARBA" id="ARBA00012060"/>
    </source>
</evidence>
<dbReference type="HAMAP" id="MF_00169">
    <property type="entry name" value="AroQ"/>
    <property type="match status" value="1"/>
</dbReference>
<protein>
    <recommendedName>
        <fullName evidence="6 8">3-dehydroquinate dehydratase</fullName>
        <shortName evidence="8">3-dehydroquinase</shortName>
        <ecNumber evidence="6 8">4.2.1.10</ecNumber>
    </recommendedName>
    <alternativeName>
        <fullName evidence="8">Type II DHQase</fullName>
    </alternativeName>
</protein>
<evidence type="ECO:0000256" key="2">
    <source>
        <dbReference type="ARBA" id="ARBA00003924"/>
    </source>
</evidence>
<dbReference type="RefSeq" id="WP_162048716.1">
    <property type="nucleotide sequence ID" value="NZ_JAOASZ010000066.1"/>
</dbReference>
<dbReference type="Gene3D" id="3.40.50.9100">
    <property type="entry name" value="Dehydroquinase, class II"/>
    <property type="match status" value="1"/>
</dbReference>
<dbReference type="PROSITE" id="PS01029">
    <property type="entry name" value="DEHYDROQUINASE_II"/>
    <property type="match status" value="1"/>
</dbReference>
<keyword evidence="8" id="KW-0028">Amino-acid biosynthesis</keyword>
<dbReference type="NCBIfam" id="TIGR01088">
    <property type="entry name" value="aroQ"/>
    <property type="match status" value="1"/>
</dbReference>
<keyword evidence="7 8" id="KW-0456">Lyase</keyword>
<keyword evidence="8" id="KW-0057">Aromatic amino acid biosynthesis</keyword>
<dbReference type="EC" id="4.2.1.10" evidence="6 8"/>
<dbReference type="GO" id="GO:0008652">
    <property type="term" value="P:amino acid biosynthetic process"/>
    <property type="evidence" value="ECO:0007669"/>
    <property type="project" value="UniProtKB-KW"/>
</dbReference>
<dbReference type="InterPro" id="IPR018509">
    <property type="entry name" value="DHquinase_II_CS"/>
</dbReference>
<comment type="pathway">
    <text evidence="3 8">Metabolic intermediate biosynthesis; chorismate biosynthesis; chorismate from D-erythrose 4-phosphate and phosphoenolpyruvate: step 3/7.</text>
</comment>
<comment type="similarity">
    <text evidence="4 8">Belongs to the type-II 3-dehydroquinase family.</text>
</comment>
<dbReference type="NCBIfam" id="NF003804">
    <property type="entry name" value="PRK05395.1-1"/>
    <property type="match status" value="1"/>
</dbReference>
<dbReference type="SUPFAM" id="SSF52304">
    <property type="entry name" value="Type II 3-dehydroquinate dehydratase"/>
    <property type="match status" value="1"/>
</dbReference>
<name>A0A679HXA6_9RHOO</name>
<dbReference type="GO" id="GO:0009073">
    <property type="term" value="P:aromatic amino acid family biosynthetic process"/>
    <property type="evidence" value="ECO:0007669"/>
    <property type="project" value="UniProtKB-KW"/>
</dbReference>
<dbReference type="PIRSF" id="PIRSF001399">
    <property type="entry name" value="DHquinase_II"/>
    <property type="match status" value="1"/>
</dbReference>
<proteinExistence type="inferred from homology"/>
<dbReference type="AlphaFoldDB" id="A0A679HXA6"/>
<evidence type="ECO:0000256" key="1">
    <source>
        <dbReference type="ARBA" id="ARBA00001864"/>
    </source>
</evidence>
<keyword evidence="10" id="KW-1185">Reference proteome</keyword>
<feature type="binding site" evidence="8">
    <location>
        <begin position="114"/>
        <end position="115"/>
    </location>
    <ligand>
        <name>substrate</name>
    </ligand>
</feature>
<organism evidence="9 10">
    <name type="scientific">Fluviibacter phosphoraccumulans</name>
    <dbReference type="NCBI Taxonomy" id="1751046"/>
    <lineage>
        <taxon>Bacteria</taxon>
        <taxon>Pseudomonadati</taxon>
        <taxon>Pseudomonadota</taxon>
        <taxon>Betaproteobacteria</taxon>
        <taxon>Rhodocyclales</taxon>
        <taxon>Fluviibacteraceae</taxon>
        <taxon>Fluviibacter</taxon>
    </lineage>
</organism>
<evidence type="ECO:0000256" key="3">
    <source>
        <dbReference type="ARBA" id="ARBA00004902"/>
    </source>
</evidence>
<feature type="active site" description="Proton acceptor" evidence="8">
    <location>
        <position position="35"/>
    </location>
</feature>
<dbReference type="CDD" id="cd00466">
    <property type="entry name" value="DHQase_II"/>
    <property type="match status" value="1"/>
</dbReference>
<evidence type="ECO:0000313" key="10">
    <source>
        <dbReference type="Proteomes" id="UP000463961"/>
    </source>
</evidence>
<evidence type="ECO:0000256" key="5">
    <source>
        <dbReference type="ARBA" id="ARBA00011193"/>
    </source>
</evidence>
<evidence type="ECO:0000256" key="7">
    <source>
        <dbReference type="ARBA" id="ARBA00023239"/>
    </source>
</evidence>
<feature type="binding site" evidence="8">
    <location>
        <position position="93"/>
    </location>
    <ligand>
        <name>substrate</name>
    </ligand>
</feature>
<feature type="site" description="Transition state stabilizer" evidence="8">
    <location>
        <position position="30"/>
    </location>
</feature>
<accession>A0A679HXA6</accession>
<dbReference type="InterPro" id="IPR036441">
    <property type="entry name" value="DHquinase_II_sf"/>
</dbReference>
<dbReference type="OrthoDB" id="9790793at2"/>
<dbReference type="PANTHER" id="PTHR21272:SF3">
    <property type="entry name" value="CATABOLIC 3-DEHYDROQUINASE"/>
    <property type="match status" value="1"/>
</dbReference>
<comment type="subunit">
    <text evidence="5 8">Homododecamer.</text>
</comment>
<dbReference type="PANTHER" id="PTHR21272">
    <property type="entry name" value="CATABOLIC 3-DEHYDROQUINASE"/>
    <property type="match status" value="1"/>
</dbReference>
<dbReference type="NCBIfam" id="NF003806">
    <property type="entry name" value="PRK05395.1-3"/>
    <property type="match status" value="1"/>
</dbReference>
<dbReference type="Pfam" id="PF01220">
    <property type="entry name" value="DHquinase_II"/>
    <property type="match status" value="1"/>
</dbReference>
<dbReference type="Proteomes" id="UP000463961">
    <property type="component" value="Chromosome"/>
</dbReference>
<evidence type="ECO:0000256" key="4">
    <source>
        <dbReference type="ARBA" id="ARBA00011037"/>
    </source>
</evidence>
<comment type="function">
    <text evidence="2 8">Catalyzes a trans-dehydration via an enolate intermediate.</text>
</comment>
<dbReference type="UniPathway" id="UPA00053">
    <property type="reaction ID" value="UER00086"/>
</dbReference>
<evidence type="ECO:0000313" key="9">
    <source>
        <dbReference type="EMBL" id="BBU68365.1"/>
    </source>
</evidence>
<feature type="binding site" evidence="8">
    <location>
        <position position="87"/>
    </location>
    <ligand>
        <name>substrate</name>
    </ligand>
</feature>
<sequence>MDKRTNTPTGESLGKVLVLNGPNLNLLGQREPHLYGATTLADIDRALAERAERAGIVLETFQSNHEGALIERLHAARDEAFDFLIINPAAFTHTSIALRDAVLASDLSFIEVHLSNVHAREPFRHHSYFSDKAIGTITGLGAQGYLLAFDYVIAALSDNLDPGQA</sequence>
<comment type="catalytic activity">
    <reaction evidence="1 8">
        <text>3-dehydroquinate = 3-dehydroshikimate + H2O</text>
        <dbReference type="Rhea" id="RHEA:21096"/>
        <dbReference type="ChEBI" id="CHEBI:15377"/>
        <dbReference type="ChEBI" id="CHEBI:16630"/>
        <dbReference type="ChEBI" id="CHEBI:32364"/>
        <dbReference type="EC" id="4.2.1.10"/>
    </reaction>
</comment>
<feature type="binding site" evidence="8">
    <location>
        <position position="124"/>
    </location>
    <ligand>
        <name>substrate</name>
    </ligand>
</feature>
<reference evidence="10" key="1">
    <citation type="submission" date="2020-01" db="EMBL/GenBank/DDBJ databases">
        <title>Phosphoaccumulans saitamaens gen. nov., sp. nov., a polyphosphate accumulating bacterium isolated from surface river water.</title>
        <authorList>
            <person name="Watanabe K."/>
            <person name="Suda W."/>
        </authorList>
    </citation>
    <scope>NUCLEOTIDE SEQUENCE [LARGE SCALE GENOMIC DNA]</scope>
    <source>
        <strain evidence="10">ICHIAU1</strain>
    </source>
</reference>
<feature type="binding site" evidence="8">
    <location>
        <position position="100"/>
    </location>
    <ligand>
        <name>substrate</name>
    </ligand>
</feature>
<gene>
    <name evidence="8 9" type="primary">aroQ</name>
    <name evidence="9" type="ORF">ICHIAU1_06480</name>
</gene>
<dbReference type="NCBIfam" id="NF003805">
    <property type="entry name" value="PRK05395.1-2"/>
    <property type="match status" value="1"/>
</dbReference>
<feature type="active site" description="Proton donor" evidence="8">
    <location>
        <position position="113"/>
    </location>
</feature>
<dbReference type="GO" id="GO:0003855">
    <property type="term" value="F:3-dehydroquinate dehydratase activity"/>
    <property type="evidence" value="ECO:0007669"/>
    <property type="project" value="UniProtKB-UniRule"/>
</dbReference>
<dbReference type="GO" id="GO:0009423">
    <property type="term" value="P:chorismate biosynthetic process"/>
    <property type="evidence" value="ECO:0007669"/>
    <property type="project" value="UniProtKB-UniRule"/>
</dbReference>
<dbReference type="InterPro" id="IPR001874">
    <property type="entry name" value="DHquinase_II"/>
</dbReference>
<dbReference type="GO" id="GO:0019631">
    <property type="term" value="P:quinate catabolic process"/>
    <property type="evidence" value="ECO:0007669"/>
    <property type="project" value="TreeGrafter"/>
</dbReference>
<evidence type="ECO:0000256" key="8">
    <source>
        <dbReference type="HAMAP-Rule" id="MF_00169"/>
    </source>
</evidence>